<dbReference type="Gene3D" id="3.30.70.1320">
    <property type="entry name" value="Multidrug efflux transporter AcrB pore domain like"/>
    <property type="match status" value="1"/>
</dbReference>
<dbReference type="InterPro" id="IPR001036">
    <property type="entry name" value="Acrflvin-R"/>
</dbReference>
<dbReference type="GO" id="GO:0009636">
    <property type="term" value="P:response to toxic substance"/>
    <property type="evidence" value="ECO:0007669"/>
    <property type="project" value="UniProtKB-ARBA"/>
</dbReference>
<protein>
    <submittedName>
        <fullName evidence="11">HAE1 family hydrophobic/amphiphilic exporter-1</fullName>
    </submittedName>
</protein>
<evidence type="ECO:0000256" key="8">
    <source>
        <dbReference type="ARBA" id="ARBA00023136"/>
    </source>
</evidence>
<evidence type="ECO:0000313" key="12">
    <source>
        <dbReference type="Proteomes" id="UP000590740"/>
    </source>
</evidence>
<gene>
    <name evidence="11" type="ORF">HNQ65_004302</name>
</gene>
<comment type="caution">
    <text evidence="11">The sequence shown here is derived from an EMBL/GenBank/DDBJ whole genome shotgun (WGS) entry which is preliminary data.</text>
</comment>
<feature type="transmembrane region" description="Helical" evidence="9">
    <location>
        <begin position="368"/>
        <end position="388"/>
    </location>
</feature>
<feature type="transmembrane region" description="Helical" evidence="9">
    <location>
        <begin position="543"/>
        <end position="562"/>
    </location>
</feature>
<dbReference type="EMBL" id="JACHIG010000011">
    <property type="protein sequence ID" value="MBB5034694.1"/>
    <property type="molecule type" value="Genomic_DNA"/>
</dbReference>
<feature type="transmembrane region" description="Helical" evidence="9">
    <location>
        <begin position="342"/>
        <end position="361"/>
    </location>
</feature>
<dbReference type="Gene3D" id="1.20.1640.10">
    <property type="entry name" value="Multidrug efflux transporter AcrB transmembrane domain"/>
    <property type="match status" value="2"/>
</dbReference>
<dbReference type="Proteomes" id="UP000590740">
    <property type="component" value="Unassembled WGS sequence"/>
</dbReference>
<evidence type="ECO:0000256" key="6">
    <source>
        <dbReference type="ARBA" id="ARBA00022692"/>
    </source>
</evidence>
<dbReference type="SUPFAM" id="SSF82693">
    <property type="entry name" value="Multidrug efflux transporter AcrB pore domain, PN1, PN2, PC1 and PC2 subdomains"/>
    <property type="match status" value="4"/>
</dbReference>
<feature type="transmembrane region" description="Helical" evidence="9">
    <location>
        <begin position="12"/>
        <end position="32"/>
    </location>
</feature>
<dbReference type="SUPFAM" id="SSF82714">
    <property type="entry name" value="Multidrug efflux transporter AcrB TolC docking domain, DN and DC subdomains"/>
    <property type="match status" value="2"/>
</dbReference>
<dbReference type="InterPro" id="IPR004764">
    <property type="entry name" value="MdtF-like"/>
</dbReference>
<comment type="similarity">
    <text evidence="2">Belongs to the resistance-nodulation-cell division (RND) (TC 2.A.6) family.</text>
</comment>
<keyword evidence="8 9" id="KW-0472">Membrane</keyword>
<dbReference type="SUPFAM" id="SSF82866">
    <property type="entry name" value="Multidrug efflux transporter AcrB transmembrane domain"/>
    <property type="match status" value="2"/>
</dbReference>
<dbReference type="PANTHER" id="PTHR32063:SF9">
    <property type="entry name" value="SIMILAR TO MULTIDRUG RESISTANCE PROTEIN MEXB"/>
    <property type="match status" value="1"/>
</dbReference>
<evidence type="ECO:0000256" key="9">
    <source>
        <dbReference type="SAM" id="Phobius"/>
    </source>
</evidence>
<dbReference type="Gene3D" id="3.30.2090.10">
    <property type="entry name" value="Multidrug efflux transporter AcrB TolC docking domain, DN and DC subdomains"/>
    <property type="match status" value="2"/>
</dbReference>
<feature type="transmembrane region" description="Helical" evidence="9">
    <location>
        <begin position="440"/>
        <end position="460"/>
    </location>
</feature>
<dbReference type="InterPro" id="IPR000731">
    <property type="entry name" value="SSD"/>
</dbReference>
<feature type="transmembrane region" description="Helical" evidence="9">
    <location>
        <begin position="472"/>
        <end position="499"/>
    </location>
</feature>
<keyword evidence="12" id="KW-1185">Reference proteome</keyword>
<dbReference type="AlphaFoldDB" id="A0A7W7YEL8"/>
<evidence type="ECO:0000256" key="1">
    <source>
        <dbReference type="ARBA" id="ARBA00004429"/>
    </source>
</evidence>
<feature type="transmembrane region" description="Helical" evidence="9">
    <location>
        <begin position="1003"/>
        <end position="1029"/>
    </location>
</feature>
<dbReference type="Pfam" id="PF00873">
    <property type="entry name" value="ACR_tran"/>
    <property type="match status" value="1"/>
</dbReference>
<feature type="domain" description="SSD" evidence="10">
    <location>
        <begin position="371"/>
        <end position="497"/>
    </location>
</feature>
<feature type="transmembrane region" description="Helical" evidence="9">
    <location>
        <begin position="972"/>
        <end position="991"/>
    </location>
</feature>
<dbReference type="GO" id="GO:0015562">
    <property type="term" value="F:efflux transmembrane transporter activity"/>
    <property type="evidence" value="ECO:0007669"/>
    <property type="project" value="InterPro"/>
</dbReference>
<keyword evidence="6 9" id="KW-0812">Transmembrane</keyword>
<proteinExistence type="inferred from homology"/>
<comment type="subcellular location">
    <subcellularLocation>
        <location evidence="1">Cell inner membrane</location>
        <topology evidence="1">Multi-pass membrane protein</topology>
    </subcellularLocation>
</comment>
<keyword evidence="4" id="KW-1003">Cell membrane</keyword>
<evidence type="ECO:0000256" key="2">
    <source>
        <dbReference type="ARBA" id="ARBA00010942"/>
    </source>
</evidence>
<evidence type="ECO:0000259" key="10">
    <source>
        <dbReference type="PROSITE" id="PS50156"/>
    </source>
</evidence>
<name>A0A7W7YEL8_9BACT</name>
<evidence type="ECO:0000256" key="5">
    <source>
        <dbReference type="ARBA" id="ARBA00022519"/>
    </source>
</evidence>
<evidence type="ECO:0000256" key="7">
    <source>
        <dbReference type="ARBA" id="ARBA00022989"/>
    </source>
</evidence>
<keyword evidence="7 9" id="KW-1133">Transmembrane helix</keyword>
<evidence type="ECO:0000256" key="3">
    <source>
        <dbReference type="ARBA" id="ARBA00022448"/>
    </source>
</evidence>
<keyword evidence="3" id="KW-0813">Transport</keyword>
<dbReference type="InterPro" id="IPR027463">
    <property type="entry name" value="AcrB_DN_DC_subdom"/>
</dbReference>
<accession>A0A7W7YEL8</accession>
<sequence>MIREFIRRPVLSMVISIIITFLGILSLLQLPITQFPSIAPPEVNVTVEYTGANAETLTKAAIVPLERSINGVPRMKYMSSRAANDGVGVISVVFEVGTDPDVAAVNVQNRVATVMGELPEEIIKAGVRIAKEEKAMLMYLDITSTNPDIDEMFLYNFADINIFTELKRIKGVGFVDILGTREYAMRIWLKPDNMLAYNISAEDVLTALKEQNVEAAPGKVGESSDKTEPHLQYVIRYSGKYRNKEDYEKIPILSTDEGQVLRIKDVADVEFSTNYFDVEAKLNGRPTAAILLKQLPGSNANEVIANIKQRMAELKESTFLKGMNYEISYDVSRFLDASLHEVFRTLAEAFLLVSVVTFVFLQDWRSTLIPVIAVPVSLVGTFFFMQLLGFSLNLITLLALVLAIGIVVDGAIVVVEAVHAKMETSGAGPREATESAMEEIGGAIIAITLVMAAVFVPASFMSGPSGIFYQQFALTMAIAIVLSGVVALTLTPALCALMLKSIHHSSGGGGLLGRFFKLFNHSYDKVSGVYSSWITALAGRRTISWGILLGFCALMVFAGGRLPSGFIPNEDQGAFYIGVTTPAGSTLERTKAVIDEIQASCEGISAISSVSTLAGVNIITDASGSTYGSCLINLTGWHDRSESVRQVMDELLRRIKHIKDAKIEFFSPPAVPGYGNASGFELRLLDRTGSGDFKNMERVAARFITDLQSRPEIANAFTSFDASFPQYMVHVDNDRAAQKGVTTSNVMSTLQTLLGGKYATNFIRFGQLYKVMVQALPEYRAHPEDILKLHVKNEHGEMVQLSTFVELEKVYGVDQITRYNMFTSAEINGEPSAGFSSGAAIKAIQETAREKLPKGFGIDWAGITRDQILAGNQAVFIFIICLAFVYLLLSAQYESFLLPLPVILSLPTGLLGAFAFLLWMGLENNIYAQVSMIMLIGLLGKNAILVVEFAIQRQREGLTPLQAAVESAVSRLRPILMTSLAFVAGLSPLMAASGVGAAGNRTIGASAVGGMIFGTVFGMLLIPGLYVIFASFTSTPKPSKEPEHA</sequence>
<feature type="transmembrane region" description="Helical" evidence="9">
    <location>
        <begin position="926"/>
        <end position="951"/>
    </location>
</feature>
<keyword evidence="5" id="KW-0997">Cell inner membrane</keyword>
<feature type="transmembrane region" description="Helical" evidence="9">
    <location>
        <begin position="896"/>
        <end position="920"/>
    </location>
</feature>
<dbReference type="Gene3D" id="3.30.70.1440">
    <property type="entry name" value="Multidrug efflux transporter AcrB pore domain"/>
    <property type="match status" value="1"/>
</dbReference>
<feature type="transmembrane region" description="Helical" evidence="9">
    <location>
        <begin position="394"/>
        <end position="419"/>
    </location>
</feature>
<evidence type="ECO:0000256" key="4">
    <source>
        <dbReference type="ARBA" id="ARBA00022475"/>
    </source>
</evidence>
<dbReference type="GO" id="GO:0042910">
    <property type="term" value="F:xenobiotic transmembrane transporter activity"/>
    <property type="evidence" value="ECO:0007669"/>
    <property type="project" value="TreeGrafter"/>
</dbReference>
<evidence type="ECO:0000313" key="11">
    <source>
        <dbReference type="EMBL" id="MBB5034694.1"/>
    </source>
</evidence>
<dbReference type="FunFam" id="1.20.1640.10:FF:000001">
    <property type="entry name" value="Efflux pump membrane transporter"/>
    <property type="match status" value="1"/>
</dbReference>
<dbReference type="GO" id="GO:0005886">
    <property type="term" value="C:plasma membrane"/>
    <property type="evidence" value="ECO:0007669"/>
    <property type="project" value="UniProtKB-SubCell"/>
</dbReference>
<dbReference type="PRINTS" id="PR00702">
    <property type="entry name" value="ACRIFLAVINRP"/>
</dbReference>
<dbReference type="NCBIfam" id="TIGR00915">
    <property type="entry name" value="2A0602"/>
    <property type="match status" value="1"/>
</dbReference>
<reference evidence="11 12" key="1">
    <citation type="submission" date="2020-08" db="EMBL/GenBank/DDBJ databases">
        <title>Genomic Encyclopedia of Type Strains, Phase IV (KMG-IV): sequencing the most valuable type-strain genomes for metagenomic binning, comparative biology and taxonomic classification.</title>
        <authorList>
            <person name="Goeker M."/>
        </authorList>
    </citation>
    <scope>NUCLEOTIDE SEQUENCE [LARGE SCALE GENOMIC DNA]</scope>
    <source>
        <strain evidence="11 12">DSM 12252</strain>
    </source>
</reference>
<feature type="transmembrane region" description="Helical" evidence="9">
    <location>
        <begin position="868"/>
        <end position="889"/>
    </location>
</feature>
<dbReference type="PANTHER" id="PTHR32063">
    <property type="match status" value="1"/>
</dbReference>
<organism evidence="11 12">
    <name type="scientific">Prosthecobacter vanneervenii</name>
    <dbReference type="NCBI Taxonomy" id="48466"/>
    <lineage>
        <taxon>Bacteria</taxon>
        <taxon>Pseudomonadati</taxon>
        <taxon>Verrucomicrobiota</taxon>
        <taxon>Verrucomicrobiia</taxon>
        <taxon>Verrucomicrobiales</taxon>
        <taxon>Verrucomicrobiaceae</taxon>
        <taxon>Prosthecobacter</taxon>
    </lineage>
</organism>
<dbReference type="PROSITE" id="PS50156">
    <property type="entry name" value="SSD"/>
    <property type="match status" value="1"/>
</dbReference>
<dbReference type="Gene3D" id="3.30.70.1430">
    <property type="entry name" value="Multidrug efflux transporter AcrB pore domain"/>
    <property type="match status" value="2"/>
</dbReference>
<dbReference type="RefSeq" id="WP_184342756.1">
    <property type="nucleotide sequence ID" value="NZ_JACHIG010000011.1"/>
</dbReference>